<dbReference type="Proteomes" id="UP000215914">
    <property type="component" value="Chromosome 13"/>
</dbReference>
<gene>
    <name evidence="4" type="ORF">HannXRQ_Chr13g0391971</name>
    <name evidence="3" type="ORF">HanXRQr2_Chr13g0573461</name>
</gene>
<evidence type="ECO:0000313" key="5">
    <source>
        <dbReference type="Proteomes" id="UP000215914"/>
    </source>
</evidence>
<keyword evidence="2" id="KW-0812">Transmembrane</keyword>
<evidence type="ECO:0000313" key="3">
    <source>
        <dbReference type="EMBL" id="KAF5772152.1"/>
    </source>
</evidence>
<dbReference type="OrthoDB" id="1927611at2759"/>
<evidence type="ECO:0000313" key="4">
    <source>
        <dbReference type="EMBL" id="OTG00522.1"/>
    </source>
</evidence>
<sequence>MSSRFISVDFMPISKPNNEHLSIKHSSKAPFLKTKEYAWTLLGKSCINLGLWKNQQTTTFVRHNNVDPPPEASPLPSGSPLGSLRNWIVWILLTFVLPFITHKWGSLLLLKNKVDAKIETSKQAVKAIANIAENADKVIDSITDNLPNDSQLKKKLVFVDKIVEGLAKIAILAYKFIGKVKKAEDELVSLSTHQNSKGGEIPQEDEDRRPRNQ</sequence>
<dbReference type="EMBL" id="MNCJ02000328">
    <property type="protein sequence ID" value="KAF5772152.1"/>
    <property type="molecule type" value="Genomic_DNA"/>
</dbReference>
<dbReference type="OMA" id="NWIVWIL"/>
<dbReference type="AlphaFoldDB" id="A0A251SPS7"/>
<dbReference type="EMBL" id="CM007902">
    <property type="protein sequence ID" value="OTG00522.1"/>
    <property type="molecule type" value="Genomic_DNA"/>
</dbReference>
<keyword evidence="5" id="KW-1185">Reference proteome</keyword>
<proteinExistence type="predicted"/>
<evidence type="ECO:0000256" key="2">
    <source>
        <dbReference type="SAM" id="Phobius"/>
    </source>
</evidence>
<keyword evidence="2" id="KW-1133">Transmembrane helix</keyword>
<name>A0A251SPS7_HELAN</name>
<protein>
    <submittedName>
        <fullName evidence="4">Uncharacterized protein</fullName>
    </submittedName>
</protein>
<keyword evidence="2" id="KW-0472">Membrane</keyword>
<reference evidence="4" key="2">
    <citation type="submission" date="2017-02" db="EMBL/GenBank/DDBJ databases">
        <title>Sunflower complete genome.</title>
        <authorList>
            <person name="Langlade N."/>
            <person name="Munos S."/>
        </authorList>
    </citation>
    <scope>NUCLEOTIDE SEQUENCE [LARGE SCALE GENOMIC DNA]</scope>
    <source>
        <tissue evidence="4">Leaves</tissue>
    </source>
</reference>
<reference evidence="3" key="3">
    <citation type="submission" date="2020-06" db="EMBL/GenBank/DDBJ databases">
        <title>Helianthus annuus Genome sequencing and assembly Release 2.</title>
        <authorList>
            <person name="Gouzy J."/>
            <person name="Langlade N."/>
            <person name="Munos S."/>
        </authorList>
    </citation>
    <scope>NUCLEOTIDE SEQUENCE</scope>
    <source>
        <tissue evidence="3">Leaves</tissue>
    </source>
</reference>
<dbReference type="Gramene" id="mRNA:HanXRQr2_Chr13g0573461">
    <property type="protein sequence ID" value="mRNA:HanXRQr2_Chr13g0573461"/>
    <property type="gene ID" value="HanXRQr2_Chr13g0573461"/>
</dbReference>
<evidence type="ECO:0000256" key="1">
    <source>
        <dbReference type="SAM" id="MobiDB-lite"/>
    </source>
</evidence>
<reference evidence="3 5" key="1">
    <citation type="journal article" date="2017" name="Nature">
        <title>The sunflower genome provides insights into oil metabolism, flowering and Asterid evolution.</title>
        <authorList>
            <person name="Badouin H."/>
            <person name="Gouzy J."/>
            <person name="Grassa C.J."/>
            <person name="Murat F."/>
            <person name="Staton S.E."/>
            <person name="Cottret L."/>
            <person name="Lelandais-Briere C."/>
            <person name="Owens G.L."/>
            <person name="Carrere S."/>
            <person name="Mayjonade B."/>
            <person name="Legrand L."/>
            <person name="Gill N."/>
            <person name="Kane N.C."/>
            <person name="Bowers J.E."/>
            <person name="Hubner S."/>
            <person name="Bellec A."/>
            <person name="Berard A."/>
            <person name="Berges H."/>
            <person name="Blanchet N."/>
            <person name="Boniface M.C."/>
            <person name="Brunel D."/>
            <person name="Catrice O."/>
            <person name="Chaidir N."/>
            <person name="Claudel C."/>
            <person name="Donnadieu C."/>
            <person name="Faraut T."/>
            <person name="Fievet G."/>
            <person name="Helmstetter N."/>
            <person name="King M."/>
            <person name="Knapp S.J."/>
            <person name="Lai Z."/>
            <person name="Le Paslier M.C."/>
            <person name="Lippi Y."/>
            <person name="Lorenzon L."/>
            <person name="Mandel J.R."/>
            <person name="Marage G."/>
            <person name="Marchand G."/>
            <person name="Marquand E."/>
            <person name="Bret-Mestries E."/>
            <person name="Morien E."/>
            <person name="Nambeesan S."/>
            <person name="Nguyen T."/>
            <person name="Pegot-Espagnet P."/>
            <person name="Pouilly N."/>
            <person name="Raftis F."/>
            <person name="Sallet E."/>
            <person name="Schiex T."/>
            <person name="Thomas J."/>
            <person name="Vandecasteele C."/>
            <person name="Vares D."/>
            <person name="Vear F."/>
            <person name="Vautrin S."/>
            <person name="Crespi M."/>
            <person name="Mangin B."/>
            <person name="Burke J.M."/>
            <person name="Salse J."/>
            <person name="Munos S."/>
            <person name="Vincourt P."/>
            <person name="Rieseberg L.H."/>
            <person name="Langlade N.B."/>
        </authorList>
    </citation>
    <scope>NUCLEOTIDE SEQUENCE [LARGE SCALE GENOMIC DNA]</scope>
    <source>
        <strain evidence="5">cv. SF193</strain>
        <tissue evidence="3">Leaves</tissue>
    </source>
</reference>
<dbReference type="PANTHER" id="PTHR33735">
    <property type="entry name" value="EXPRESSED PROTEIN"/>
    <property type="match status" value="1"/>
</dbReference>
<dbReference type="InParanoid" id="A0A251SPS7"/>
<organism evidence="4 5">
    <name type="scientific">Helianthus annuus</name>
    <name type="common">Common sunflower</name>
    <dbReference type="NCBI Taxonomy" id="4232"/>
    <lineage>
        <taxon>Eukaryota</taxon>
        <taxon>Viridiplantae</taxon>
        <taxon>Streptophyta</taxon>
        <taxon>Embryophyta</taxon>
        <taxon>Tracheophyta</taxon>
        <taxon>Spermatophyta</taxon>
        <taxon>Magnoliopsida</taxon>
        <taxon>eudicotyledons</taxon>
        <taxon>Gunneridae</taxon>
        <taxon>Pentapetalae</taxon>
        <taxon>asterids</taxon>
        <taxon>campanulids</taxon>
        <taxon>Asterales</taxon>
        <taxon>Asteraceae</taxon>
        <taxon>Asteroideae</taxon>
        <taxon>Heliantheae alliance</taxon>
        <taxon>Heliantheae</taxon>
        <taxon>Helianthus</taxon>
    </lineage>
</organism>
<feature type="region of interest" description="Disordered" evidence="1">
    <location>
        <begin position="191"/>
        <end position="213"/>
    </location>
</feature>
<dbReference type="PANTHER" id="PTHR33735:SF24">
    <property type="match status" value="1"/>
</dbReference>
<accession>A0A251SPS7</accession>
<feature type="transmembrane region" description="Helical" evidence="2">
    <location>
        <begin position="87"/>
        <end position="110"/>
    </location>
</feature>